<dbReference type="AlphaFoldDB" id="A0A819M1N7"/>
<evidence type="ECO:0000313" key="1">
    <source>
        <dbReference type="EMBL" id="CAF3972394.1"/>
    </source>
</evidence>
<protein>
    <submittedName>
        <fullName evidence="1">Uncharacterized protein</fullName>
    </submittedName>
</protein>
<evidence type="ECO:0000313" key="2">
    <source>
        <dbReference type="EMBL" id="CAF4232374.1"/>
    </source>
</evidence>
<accession>A0A819M1N7</accession>
<evidence type="ECO:0000313" key="3">
    <source>
        <dbReference type="Proteomes" id="UP000663874"/>
    </source>
</evidence>
<reference evidence="1" key="1">
    <citation type="submission" date="2021-02" db="EMBL/GenBank/DDBJ databases">
        <authorList>
            <person name="Nowell W R."/>
        </authorList>
    </citation>
    <scope>NUCLEOTIDE SEQUENCE</scope>
</reference>
<dbReference type="Proteomes" id="UP000663823">
    <property type="component" value="Unassembled WGS sequence"/>
</dbReference>
<dbReference type="EMBL" id="CAJOBE010005424">
    <property type="protein sequence ID" value="CAF3972394.1"/>
    <property type="molecule type" value="Genomic_DNA"/>
</dbReference>
<sequence>MFLKAHPEFWCLVPMTKEQVLMDDATLSAEERNRLKEYENSSIVETTTDPYIRELNLVRWCIKYLPPPPLNYQYSLRQKLEQYEFFLPEDASSAVCHVIQALLIVYTEPKLNILITDTDTTATTSDDSMDEIWCKDLIQPRIAGIVA</sequence>
<name>A0A819M1N7_9BILA</name>
<dbReference type="Proteomes" id="UP000663874">
    <property type="component" value="Unassembled WGS sequence"/>
</dbReference>
<gene>
    <name evidence="1" type="ORF">FNK824_LOCUS24406</name>
    <name evidence="2" type="ORF">OTI717_LOCUS39778</name>
</gene>
<comment type="caution">
    <text evidence="1">The sequence shown here is derived from an EMBL/GenBank/DDBJ whole genome shotgun (WGS) entry which is preliminary data.</text>
</comment>
<dbReference type="EMBL" id="CAJOAX010027798">
    <property type="protein sequence ID" value="CAF4232374.1"/>
    <property type="molecule type" value="Genomic_DNA"/>
</dbReference>
<organism evidence="1 3">
    <name type="scientific">Rotaria sordida</name>
    <dbReference type="NCBI Taxonomy" id="392033"/>
    <lineage>
        <taxon>Eukaryota</taxon>
        <taxon>Metazoa</taxon>
        <taxon>Spiralia</taxon>
        <taxon>Gnathifera</taxon>
        <taxon>Rotifera</taxon>
        <taxon>Eurotatoria</taxon>
        <taxon>Bdelloidea</taxon>
        <taxon>Philodinida</taxon>
        <taxon>Philodinidae</taxon>
        <taxon>Rotaria</taxon>
    </lineage>
</organism>
<proteinExistence type="predicted"/>